<evidence type="ECO:0000256" key="1">
    <source>
        <dbReference type="ARBA" id="ARBA00023015"/>
    </source>
</evidence>
<feature type="domain" description="LysR substrate-binding" evidence="5">
    <location>
        <begin position="64"/>
        <end position="255"/>
    </location>
</feature>
<evidence type="ECO:0000256" key="4">
    <source>
        <dbReference type="SAM" id="MobiDB-lite"/>
    </source>
</evidence>
<dbReference type="InterPro" id="IPR005119">
    <property type="entry name" value="LysR_subst-bd"/>
</dbReference>
<dbReference type="GO" id="GO:0003677">
    <property type="term" value="F:DNA binding"/>
    <property type="evidence" value="ECO:0007669"/>
    <property type="project" value="UniProtKB-KW"/>
</dbReference>
<keyword evidence="1" id="KW-0805">Transcription regulation</keyword>
<dbReference type="Gene3D" id="3.40.190.10">
    <property type="entry name" value="Periplasmic binding protein-like II"/>
    <property type="match status" value="2"/>
</dbReference>
<keyword evidence="3" id="KW-0804">Transcription</keyword>
<dbReference type="AlphaFoldDB" id="A0A919VRE3"/>
<evidence type="ECO:0000313" key="7">
    <source>
        <dbReference type="Proteomes" id="UP000680865"/>
    </source>
</evidence>
<sequence length="263" mass="28556">MEQGEQPAGEQYRADRVEGRLGPARPPPRPEVHALVERAQAVFTPPGPPDLSRIERTFAILAEDVAISFGPELLTRLQTDAPNVALRFLGEAPSLDRMLRDGDADLDIGVIHAPPPEIRVEPLFTDRMAVVVRAGHPLTLGRLTSERLAAAAHVSASRRGRLSGPIDAALAEHGLRRQVAMAVPTYAAAVLVCARTDLVGLLPARVGRHTRDTLGLVALDPPMDLPPLEISQAWHQRYDADGAHNWLRACVREVAGILSEEDR</sequence>
<gene>
    <name evidence="6" type="ORF">Aco04nite_32040</name>
</gene>
<reference evidence="6" key="1">
    <citation type="submission" date="2021-03" db="EMBL/GenBank/DDBJ databases">
        <title>Whole genome shotgun sequence of Actinoplanes consettensis NBRC 14913.</title>
        <authorList>
            <person name="Komaki H."/>
            <person name="Tamura T."/>
        </authorList>
    </citation>
    <scope>NUCLEOTIDE SEQUENCE</scope>
    <source>
        <strain evidence="6">NBRC 14913</strain>
    </source>
</reference>
<evidence type="ECO:0000256" key="2">
    <source>
        <dbReference type="ARBA" id="ARBA00023125"/>
    </source>
</evidence>
<proteinExistence type="predicted"/>
<dbReference type="PANTHER" id="PTHR30118:SF15">
    <property type="entry name" value="TRANSCRIPTIONAL REGULATORY PROTEIN"/>
    <property type="match status" value="1"/>
</dbReference>
<dbReference type="RefSeq" id="WP_212998003.1">
    <property type="nucleotide sequence ID" value="NZ_BAAATW010000007.1"/>
</dbReference>
<keyword evidence="7" id="KW-1185">Reference proteome</keyword>
<dbReference type="Pfam" id="PF03466">
    <property type="entry name" value="LysR_substrate"/>
    <property type="match status" value="1"/>
</dbReference>
<keyword evidence="2" id="KW-0238">DNA-binding</keyword>
<evidence type="ECO:0000313" key="6">
    <source>
        <dbReference type="EMBL" id="GIM72805.1"/>
    </source>
</evidence>
<protein>
    <submittedName>
        <fullName evidence="6">LysR family transcriptional regulator</fullName>
    </submittedName>
</protein>
<feature type="region of interest" description="Disordered" evidence="4">
    <location>
        <begin position="1"/>
        <end position="30"/>
    </location>
</feature>
<dbReference type="Proteomes" id="UP000680865">
    <property type="component" value="Unassembled WGS sequence"/>
</dbReference>
<organism evidence="6 7">
    <name type="scientific">Winogradskya consettensis</name>
    <dbReference type="NCBI Taxonomy" id="113560"/>
    <lineage>
        <taxon>Bacteria</taxon>
        <taxon>Bacillati</taxon>
        <taxon>Actinomycetota</taxon>
        <taxon>Actinomycetes</taxon>
        <taxon>Micromonosporales</taxon>
        <taxon>Micromonosporaceae</taxon>
        <taxon>Winogradskya</taxon>
    </lineage>
</organism>
<comment type="caution">
    <text evidence="6">The sequence shown here is derived from an EMBL/GenBank/DDBJ whole genome shotgun (WGS) entry which is preliminary data.</text>
</comment>
<dbReference type="InterPro" id="IPR050389">
    <property type="entry name" value="LysR-type_TF"/>
</dbReference>
<dbReference type="PANTHER" id="PTHR30118">
    <property type="entry name" value="HTH-TYPE TRANSCRIPTIONAL REGULATOR LEUO-RELATED"/>
    <property type="match status" value="1"/>
</dbReference>
<dbReference type="EMBL" id="BOQP01000016">
    <property type="protein sequence ID" value="GIM72805.1"/>
    <property type="molecule type" value="Genomic_DNA"/>
</dbReference>
<evidence type="ECO:0000259" key="5">
    <source>
        <dbReference type="Pfam" id="PF03466"/>
    </source>
</evidence>
<dbReference type="GO" id="GO:0006355">
    <property type="term" value="P:regulation of DNA-templated transcription"/>
    <property type="evidence" value="ECO:0007669"/>
    <property type="project" value="TreeGrafter"/>
</dbReference>
<accession>A0A919VRE3</accession>
<evidence type="ECO:0000256" key="3">
    <source>
        <dbReference type="ARBA" id="ARBA00023163"/>
    </source>
</evidence>
<dbReference type="SUPFAM" id="SSF53850">
    <property type="entry name" value="Periplasmic binding protein-like II"/>
    <property type="match status" value="1"/>
</dbReference>
<name>A0A919VRE3_9ACTN</name>
<dbReference type="CDD" id="cd08460">
    <property type="entry name" value="PBP2_DntR_like_1"/>
    <property type="match status" value="1"/>
</dbReference>